<keyword evidence="6" id="KW-0378">Hydrolase</keyword>
<dbReference type="PANTHER" id="PTHR24221">
    <property type="entry name" value="ATP-BINDING CASSETTE SUB-FAMILY B"/>
    <property type="match status" value="1"/>
</dbReference>
<dbReference type="InterPro" id="IPR003593">
    <property type="entry name" value="AAA+_ATPase"/>
</dbReference>
<dbReference type="PROSITE" id="PS00211">
    <property type="entry name" value="ABC_TRANSPORTER_1"/>
    <property type="match status" value="1"/>
</dbReference>
<evidence type="ECO:0000256" key="2">
    <source>
        <dbReference type="ARBA" id="ARBA00022448"/>
    </source>
</evidence>
<keyword evidence="14" id="KW-1185">Reference proteome</keyword>
<reference evidence="13 14" key="1">
    <citation type="submission" date="2019-11" db="EMBL/GenBank/DDBJ databases">
        <title>Bacillus lacus genome.</title>
        <authorList>
            <person name="Allen C.J."/>
            <person name="Newman J.D."/>
        </authorList>
    </citation>
    <scope>NUCLEOTIDE SEQUENCE [LARGE SCALE GENOMIC DNA]</scope>
    <source>
        <strain evidence="13 14">KCTC 33946</strain>
    </source>
</reference>
<organism evidence="13 14">
    <name type="scientific">Metabacillus lacus</name>
    <dbReference type="NCBI Taxonomy" id="1983721"/>
    <lineage>
        <taxon>Bacteria</taxon>
        <taxon>Bacillati</taxon>
        <taxon>Bacillota</taxon>
        <taxon>Bacilli</taxon>
        <taxon>Bacillales</taxon>
        <taxon>Bacillaceae</taxon>
        <taxon>Metabacillus</taxon>
    </lineage>
</organism>
<gene>
    <name evidence="13" type="primary">cydD</name>
    <name evidence="13" type="ORF">GJU40_14950</name>
</gene>
<dbReference type="GO" id="GO:0016887">
    <property type="term" value="F:ATP hydrolysis activity"/>
    <property type="evidence" value="ECO:0007669"/>
    <property type="project" value="InterPro"/>
</dbReference>
<keyword evidence="9 10" id="KW-0472">Membrane</keyword>
<dbReference type="OrthoDB" id="9806127at2"/>
<evidence type="ECO:0000256" key="10">
    <source>
        <dbReference type="SAM" id="Phobius"/>
    </source>
</evidence>
<evidence type="ECO:0000313" key="13">
    <source>
        <dbReference type="EMBL" id="MRX73441.1"/>
    </source>
</evidence>
<dbReference type="PROSITE" id="PS50929">
    <property type="entry name" value="ABC_TM1F"/>
    <property type="match status" value="1"/>
</dbReference>
<sequence>MELLKNAVKQQKNEYYAMWGYSVLIAGSIIAQAFLIVSIVEAVFLNSASFSSVLQPLGWLLAVMLVRVLTNDLLGRTGMRVAAKAKKGFRQSLLSTYLRKPAYAAESSVTGKEISVMMDAVDETDAYFSQYVPQRIATSAISVIVLCSIFAVNWVSGLLVLLTAPFIPVFMIIIGKNTQKKSEEQLEKLSNFSGSFLDILQGLKTIMLYKKTEEKKEDLRSSSLHYRDSTMEVLKVAFLTTLMLEFVSMLSIATVALEVGLRLVIYENITFFSAFFVLILVPEFYAVLKQLGSSFHNGRSSLGAAGKIEEVLQKEGAAEIWGSSELDASRPPLITLNGISYSYNGKEQAVRDVSASINPASKVAIVGRSGAGKSTLLHLLSGLISPQEGSILINGKHQKEYSEESWFNAVGYLSQDPYLFSGTLKDNIALGMKGRASDADIELAAVKAGLQELIAELPNGLSTSVGEAGRGLSGGEKQRLALARILLKKPAVILFDEPTTGLDLKTEEILQKSIAELAASSTIITVAHRLHTIIDADEILLLDESKLVAAGTHEMLTANVPQYAKMVELRRGGVPG</sequence>
<dbReference type="NCBIfam" id="TIGR02857">
    <property type="entry name" value="CydD"/>
    <property type="match status" value="1"/>
</dbReference>
<dbReference type="InterPro" id="IPR039421">
    <property type="entry name" value="Type_1_exporter"/>
</dbReference>
<evidence type="ECO:0000256" key="5">
    <source>
        <dbReference type="ARBA" id="ARBA00022741"/>
    </source>
</evidence>
<dbReference type="GO" id="GO:0140359">
    <property type="term" value="F:ABC-type transporter activity"/>
    <property type="evidence" value="ECO:0007669"/>
    <property type="project" value="InterPro"/>
</dbReference>
<dbReference type="InterPro" id="IPR036640">
    <property type="entry name" value="ABC1_TM_sf"/>
</dbReference>
<keyword evidence="6" id="KW-0788">Thiol protease</keyword>
<evidence type="ECO:0000256" key="6">
    <source>
        <dbReference type="ARBA" id="ARBA00022807"/>
    </source>
</evidence>
<keyword evidence="7" id="KW-0067">ATP-binding</keyword>
<evidence type="ECO:0000256" key="3">
    <source>
        <dbReference type="ARBA" id="ARBA00022475"/>
    </source>
</evidence>
<accession>A0A7X2J0Z5</accession>
<name>A0A7X2J0Z5_9BACI</name>
<dbReference type="SUPFAM" id="SSF90123">
    <property type="entry name" value="ABC transporter transmembrane region"/>
    <property type="match status" value="1"/>
</dbReference>
<dbReference type="FunFam" id="3.40.50.300:FF:000299">
    <property type="entry name" value="ABC transporter ATP-binding protein/permease"/>
    <property type="match status" value="1"/>
</dbReference>
<dbReference type="AlphaFoldDB" id="A0A7X2J0Z5"/>
<feature type="transmembrane region" description="Helical" evidence="10">
    <location>
        <begin position="158"/>
        <end position="175"/>
    </location>
</feature>
<evidence type="ECO:0000256" key="9">
    <source>
        <dbReference type="ARBA" id="ARBA00023136"/>
    </source>
</evidence>
<feature type="transmembrane region" description="Helical" evidence="10">
    <location>
        <begin position="21"/>
        <end position="45"/>
    </location>
</feature>
<comment type="subcellular location">
    <subcellularLocation>
        <location evidence="1">Cell membrane</location>
        <topology evidence="1">Multi-pass membrane protein</topology>
    </subcellularLocation>
</comment>
<evidence type="ECO:0000256" key="1">
    <source>
        <dbReference type="ARBA" id="ARBA00004651"/>
    </source>
</evidence>
<dbReference type="GO" id="GO:0008234">
    <property type="term" value="F:cysteine-type peptidase activity"/>
    <property type="evidence" value="ECO:0007669"/>
    <property type="project" value="UniProtKB-KW"/>
</dbReference>
<dbReference type="InterPro" id="IPR003439">
    <property type="entry name" value="ABC_transporter-like_ATP-bd"/>
</dbReference>
<keyword evidence="5" id="KW-0547">Nucleotide-binding</keyword>
<dbReference type="SUPFAM" id="SSF52540">
    <property type="entry name" value="P-loop containing nucleoside triphosphate hydrolases"/>
    <property type="match status" value="1"/>
</dbReference>
<evidence type="ECO:0000256" key="4">
    <source>
        <dbReference type="ARBA" id="ARBA00022692"/>
    </source>
</evidence>
<dbReference type="PROSITE" id="PS50893">
    <property type="entry name" value="ABC_TRANSPORTER_2"/>
    <property type="match status" value="1"/>
</dbReference>
<proteinExistence type="predicted"/>
<feature type="transmembrane region" description="Helical" evidence="10">
    <location>
        <begin position="269"/>
        <end position="288"/>
    </location>
</feature>
<dbReference type="InterPro" id="IPR027417">
    <property type="entry name" value="P-loop_NTPase"/>
</dbReference>
<dbReference type="RefSeq" id="WP_154308904.1">
    <property type="nucleotide sequence ID" value="NZ_WKKI01000035.1"/>
</dbReference>
<dbReference type="Gene3D" id="3.40.50.300">
    <property type="entry name" value="P-loop containing nucleotide triphosphate hydrolases"/>
    <property type="match status" value="1"/>
</dbReference>
<comment type="caution">
    <text evidence="13">The sequence shown here is derived from an EMBL/GenBank/DDBJ whole genome shotgun (WGS) entry which is preliminary data.</text>
</comment>
<dbReference type="SMART" id="SM00382">
    <property type="entry name" value="AAA"/>
    <property type="match status" value="1"/>
</dbReference>
<feature type="transmembrane region" description="Helical" evidence="10">
    <location>
        <begin position="236"/>
        <end position="257"/>
    </location>
</feature>
<dbReference type="EMBL" id="WKKI01000035">
    <property type="protein sequence ID" value="MRX73441.1"/>
    <property type="molecule type" value="Genomic_DNA"/>
</dbReference>
<dbReference type="GO" id="GO:0005886">
    <property type="term" value="C:plasma membrane"/>
    <property type="evidence" value="ECO:0007669"/>
    <property type="project" value="UniProtKB-SubCell"/>
</dbReference>
<dbReference type="PANTHER" id="PTHR24221:SF590">
    <property type="entry name" value="COMPONENT LINKED WITH THE ASSEMBLY OF CYTOCHROME' TRANSPORT TRANSMEMBRANE ATP-BINDING PROTEIN ABC TRANSPORTER CYDD-RELATED"/>
    <property type="match status" value="1"/>
</dbReference>
<keyword evidence="3" id="KW-1003">Cell membrane</keyword>
<dbReference type="CDD" id="cd18584">
    <property type="entry name" value="ABC_6TM_AarD_CydD"/>
    <property type="match status" value="1"/>
</dbReference>
<keyword evidence="2" id="KW-0813">Transport</keyword>
<dbReference type="InterPro" id="IPR014216">
    <property type="entry name" value="ABC_transptr_CydD"/>
</dbReference>
<keyword evidence="8 10" id="KW-1133">Transmembrane helix</keyword>
<dbReference type="GO" id="GO:0005524">
    <property type="term" value="F:ATP binding"/>
    <property type="evidence" value="ECO:0007669"/>
    <property type="project" value="UniProtKB-KW"/>
</dbReference>
<evidence type="ECO:0000256" key="7">
    <source>
        <dbReference type="ARBA" id="ARBA00022840"/>
    </source>
</evidence>
<keyword evidence="6" id="KW-0645">Protease</keyword>
<dbReference type="InterPro" id="IPR011527">
    <property type="entry name" value="ABC1_TM_dom"/>
</dbReference>
<evidence type="ECO:0000259" key="12">
    <source>
        <dbReference type="PROSITE" id="PS50929"/>
    </source>
</evidence>
<feature type="domain" description="ABC transmembrane type-1" evidence="12">
    <location>
        <begin position="22"/>
        <end position="300"/>
    </location>
</feature>
<feature type="domain" description="ABC transporter" evidence="11">
    <location>
        <begin position="334"/>
        <end position="569"/>
    </location>
</feature>
<dbReference type="Gene3D" id="1.20.1560.10">
    <property type="entry name" value="ABC transporter type 1, transmembrane domain"/>
    <property type="match status" value="1"/>
</dbReference>
<protein>
    <submittedName>
        <fullName evidence="13">Thiol reductant ABC exporter subunit CydD</fullName>
    </submittedName>
</protein>
<dbReference type="GO" id="GO:0042883">
    <property type="term" value="P:cysteine transport"/>
    <property type="evidence" value="ECO:0007669"/>
    <property type="project" value="InterPro"/>
</dbReference>
<dbReference type="Pfam" id="PF00005">
    <property type="entry name" value="ABC_tran"/>
    <property type="match status" value="1"/>
</dbReference>
<evidence type="ECO:0000259" key="11">
    <source>
        <dbReference type="PROSITE" id="PS50893"/>
    </source>
</evidence>
<evidence type="ECO:0000256" key="8">
    <source>
        <dbReference type="ARBA" id="ARBA00022989"/>
    </source>
</evidence>
<keyword evidence="4 10" id="KW-0812">Transmembrane</keyword>
<feature type="transmembrane region" description="Helical" evidence="10">
    <location>
        <begin position="57"/>
        <end position="74"/>
    </location>
</feature>
<dbReference type="InterPro" id="IPR017871">
    <property type="entry name" value="ABC_transporter-like_CS"/>
</dbReference>
<dbReference type="Proteomes" id="UP000448867">
    <property type="component" value="Unassembled WGS sequence"/>
</dbReference>
<evidence type="ECO:0000313" key="14">
    <source>
        <dbReference type="Proteomes" id="UP000448867"/>
    </source>
</evidence>
<dbReference type="Pfam" id="PF00664">
    <property type="entry name" value="ABC_membrane"/>
    <property type="match status" value="1"/>
</dbReference>